<proteinExistence type="predicted"/>
<organism evidence="1">
    <name type="scientific">freshwater metagenome</name>
    <dbReference type="NCBI Taxonomy" id="449393"/>
    <lineage>
        <taxon>unclassified sequences</taxon>
        <taxon>metagenomes</taxon>
        <taxon>ecological metagenomes</taxon>
    </lineage>
</organism>
<gene>
    <name evidence="1" type="ORF">UFOPK1726_00239</name>
</gene>
<sequence>MKFRYLVWLLIPAILIVGLPATAAPKAGKSCNKVGITKNYKSKKFTCVFKGEKFVWNKGSKLKLDRAAPTEPSAPETGPTKPITLDNLDPKWTFKVAHKLALDAVQPFDSSKLGIRFVIGPGVDKARVEQEKAGIDRIAGLWSSYFIPDRVRFIYVSPQDGDWAEQLTTIEQLQSMIPPNTTLKKLITSNECMFALGGRPLGIYTNIQCLPDRISMQNRQTGPHEYTHFVQFYSGDLPSKAACWVVEGMATFYGNAIGFSMDDPNGSVRNQFFSGFTYSYGAPNPTPATRAEFTETLRRGNPDEITKLMRLLEPPGCSQSTGPTTVQTGYLLGGMAFEALVASFGQQKVVEFMKDHITTKNWKVSFANTYGISVEEFYQKLAPYFASQVNW</sequence>
<accession>A0A6J6E1P4</accession>
<protein>
    <submittedName>
        <fullName evidence="1">Unannotated protein</fullName>
    </submittedName>
</protein>
<reference evidence="1" key="1">
    <citation type="submission" date="2020-05" db="EMBL/GenBank/DDBJ databases">
        <authorList>
            <person name="Chiriac C."/>
            <person name="Salcher M."/>
            <person name="Ghai R."/>
            <person name="Kavagutti S V."/>
        </authorList>
    </citation>
    <scope>NUCLEOTIDE SEQUENCE</scope>
</reference>
<dbReference type="AlphaFoldDB" id="A0A6J6E1P4"/>
<evidence type="ECO:0000313" key="1">
    <source>
        <dbReference type="EMBL" id="CAB4570311.1"/>
    </source>
</evidence>
<dbReference type="EMBL" id="CAEZTT010000014">
    <property type="protein sequence ID" value="CAB4570311.1"/>
    <property type="molecule type" value="Genomic_DNA"/>
</dbReference>
<name>A0A6J6E1P4_9ZZZZ</name>